<dbReference type="PANTHER" id="PTHR47982">
    <property type="entry name" value="PROLINE-RICH RECEPTOR-LIKE PROTEIN KINASE PERK4"/>
    <property type="match status" value="1"/>
</dbReference>
<organism evidence="17 18">
    <name type="scientific">Hibiscus syriacus</name>
    <name type="common">Rose of Sharon</name>
    <dbReference type="NCBI Taxonomy" id="106335"/>
    <lineage>
        <taxon>Eukaryota</taxon>
        <taxon>Viridiplantae</taxon>
        <taxon>Streptophyta</taxon>
        <taxon>Embryophyta</taxon>
        <taxon>Tracheophyta</taxon>
        <taxon>Spermatophyta</taxon>
        <taxon>Magnoliopsida</taxon>
        <taxon>eudicotyledons</taxon>
        <taxon>Gunneridae</taxon>
        <taxon>Pentapetalae</taxon>
        <taxon>rosids</taxon>
        <taxon>malvids</taxon>
        <taxon>Malvales</taxon>
        <taxon>Malvaceae</taxon>
        <taxon>Malvoideae</taxon>
        <taxon>Hibiscus</taxon>
    </lineage>
</organism>
<keyword evidence="11" id="KW-0472">Membrane</keyword>
<keyword evidence="18" id="KW-1185">Reference proteome</keyword>
<dbReference type="GO" id="GO:0004674">
    <property type="term" value="F:protein serine/threonine kinase activity"/>
    <property type="evidence" value="ECO:0007669"/>
    <property type="project" value="UniProtKB-KW"/>
</dbReference>
<dbReference type="Gene3D" id="1.10.510.10">
    <property type="entry name" value="Transferase(Phosphotransferase) domain 1"/>
    <property type="match status" value="2"/>
</dbReference>
<evidence type="ECO:0000259" key="16">
    <source>
        <dbReference type="PROSITE" id="PS50011"/>
    </source>
</evidence>
<evidence type="ECO:0000256" key="8">
    <source>
        <dbReference type="ARBA" id="ARBA00022777"/>
    </source>
</evidence>
<feature type="binding site" evidence="14">
    <location>
        <position position="803"/>
    </location>
    <ligand>
        <name>ATP</name>
        <dbReference type="ChEBI" id="CHEBI:30616"/>
    </ligand>
</feature>
<feature type="domain" description="Protein kinase" evidence="16">
    <location>
        <begin position="644"/>
        <end position="956"/>
    </location>
</feature>
<evidence type="ECO:0000313" key="18">
    <source>
        <dbReference type="Proteomes" id="UP000436088"/>
    </source>
</evidence>
<comment type="subcellular location">
    <subcellularLocation>
        <location evidence="1">Cell membrane</location>
        <topology evidence="1">Single-pass membrane protein</topology>
    </subcellularLocation>
</comment>
<keyword evidence="5" id="KW-0808">Transferase</keyword>
<gene>
    <name evidence="17" type="ORF">F3Y22_tig00116975pilonHSYRG00233</name>
</gene>
<feature type="compositionally biased region" description="Polar residues" evidence="15">
    <location>
        <begin position="1000"/>
        <end position="1009"/>
    </location>
</feature>
<keyword evidence="7 14" id="KW-0547">Nucleotide-binding</keyword>
<protein>
    <recommendedName>
        <fullName evidence="2">non-specific serine/threonine protein kinase</fullName>
        <ecNumber evidence="2">2.7.11.1</ecNumber>
    </recommendedName>
</protein>
<keyword evidence="3" id="KW-1003">Cell membrane</keyword>
<dbReference type="GO" id="GO:0005886">
    <property type="term" value="C:plasma membrane"/>
    <property type="evidence" value="ECO:0007669"/>
    <property type="project" value="UniProtKB-SubCell"/>
</dbReference>
<dbReference type="PROSITE" id="PS00108">
    <property type="entry name" value="PROTEIN_KINASE_ST"/>
    <property type="match status" value="1"/>
</dbReference>
<dbReference type="Pfam" id="PF00069">
    <property type="entry name" value="Pkinase"/>
    <property type="match status" value="1"/>
</dbReference>
<dbReference type="InterPro" id="IPR017441">
    <property type="entry name" value="Protein_kinase_ATP_BS"/>
</dbReference>
<evidence type="ECO:0000256" key="3">
    <source>
        <dbReference type="ARBA" id="ARBA00022475"/>
    </source>
</evidence>
<keyword evidence="6" id="KW-0812">Transmembrane</keyword>
<evidence type="ECO:0000256" key="13">
    <source>
        <dbReference type="ARBA" id="ARBA00048679"/>
    </source>
</evidence>
<comment type="catalytic activity">
    <reaction evidence="13">
        <text>L-seryl-[protein] + ATP = O-phospho-L-seryl-[protein] + ADP + H(+)</text>
        <dbReference type="Rhea" id="RHEA:17989"/>
        <dbReference type="Rhea" id="RHEA-COMP:9863"/>
        <dbReference type="Rhea" id="RHEA-COMP:11604"/>
        <dbReference type="ChEBI" id="CHEBI:15378"/>
        <dbReference type="ChEBI" id="CHEBI:29999"/>
        <dbReference type="ChEBI" id="CHEBI:30616"/>
        <dbReference type="ChEBI" id="CHEBI:83421"/>
        <dbReference type="ChEBI" id="CHEBI:456216"/>
        <dbReference type="EC" id="2.7.11.1"/>
    </reaction>
</comment>
<feature type="region of interest" description="Disordered" evidence="15">
    <location>
        <begin position="222"/>
        <end position="244"/>
    </location>
</feature>
<evidence type="ECO:0000256" key="10">
    <source>
        <dbReference type="ARBA" id="ARBA00022989"/>
    </source>
</evidence>
<comment type="catalytic activity">
    <reaction evidence="12">
        <text>L-threonyl-[protein] + ATP = O-phospho-L-threonyl-[protein] + ADP + H(+)</text>
        <dbReference type="Rhea" id="RHEA:46608"/>
        <dbReference type="Rhea" id="RHEA-COMP:11060"/>
        <dbReference type="Rhea" id="RHEA-COMP:11605"/>
        <dbReference type="ChEBI" id="CHEBI:15378"/>
        <dbReference type="ChEBI" id="CHEBI:30013"/>
        <dbReference type="ChEBI" id="CHEBI:30616"/>
        <dbReference type="ChEBI" id="CHEBI:61977"/>
        <dbReference type="ChEBI" id="CHEBI:456216"/>
        <dbReference type="EC" id="2.7.11.1"/>
    </reaction>
</comment>
<dbReference type="PROSITE" id="PS50011">
    <property type="entry name" value="PROTEIN_KINASE_DOM"/>
    <property type="match status" value="1"/>
</dbReference>
<keyword evidence="8" id="KW-0418">Kinase</keyword>
<evidence type="ECO:0000256" key="9">
    <source>
        <dbReference type="ARBA" id="ARBA00022840"/>
    </source>
</evidence>
<keyword evidence="10" id="KW-1133">Transmembrane helix</keyword>
<dbReference type="InterPro" id="IPR011009">
    <property type="entry name" value="Kinase-like_dom_sf"/>
</dbReference>
<dbReference type="EC" id="2.7.11.1" evidence="2"/>
<feature type="region of interest" description="Disordered" evidence="15">
    <location>
        <begin position="992"/>
        <end position="1018"/>
    </location>
</feature>
<dbReference type="InterPro" id="IPR000719">
    <property type="entry name" value="Prot_kinase_dom"/>
</dbReference>
<comment type="caution">
    <text evidence="17">The sequence shown here is derived from an EMBL/GenBank/DDBJ whole genome shotgun (WGS) entry which is preliminary data.</text>
</comment>
<dbReference type="PROSITE" id="PS00107">
    <property type="entry name" value="PROTEIN_KINASE_ATP"/>
    <property type="match status" value="1"/>
</dbReference>
<evidence type="ECO:0000256" key="7">
    <source>
        <dbReference type="ARBA" id="ARBA00022741"/>
    </source>
</evidence>
<evidence type="ECO:0000256" key="4">
    <source>
        <dbReference type="ARBA" id="ARBA00022527"/>
    </source>
</evidence>
<evidence type="ECO:0000256" key="14">
    <source>
        <dbReference type="PROSITE-ProRule" id="PRU10141"/>
    </source>
</evidence>
<dbReference type="InterPro" id="IPR008271">
    <property type="entry name" value="Ser/Thr_kinase_AS"/>
</dbReference>
<accession>A0A6A2X7R0</accession>
<keyword evidence="4" id="KW-0723">Serine/threonine-protein kinase</keyword>
<keyword evidence="9 14" id="KW-0067">ATP-binding</keyword>
<dbReference type="Proteomes" id="UP000436088">
    <property type="component" value="Unassembled WGS sequence"/>
</dbReference>
<evidence type="ECO:0000256" key="11">
    <source>
        <dbReference type="ARBA" id="ARBA00023136"/>
    </source>
</evidence>
<evidence type="ECO:0000256" key="15">
    <source>
        <dbReference type="SAM" id="MobiDB-lite"/>
    </source>
</evidence>
<proteinExistence type="predicted"/>
<dbReference type="EMBL" id="VEPZ02001748">
    <property type="protein sequence ID" value="KAE8658106.1"/>
    <property type="molecule type" value="Genomic_DNA"/>
</dbReference>
<dbReference type="SMART" id="SM00220">
    <property type="entry name" value="S_TKc"/>
    <property type="match status" value="1"/>
</dbReference>
<evidence type="ECO:0000313" key="17">
    <source>
        <dbReference type="EMBL" id="KAE8658106.1"/>
    </source>
</evidence>
<evidence type="ECO:0000256" key="1">
    <source>
        <dbReference type="ARBA" id="ARBA00004162"/>
    </source>
</evidence>
<evidence type="ECO:0000256" key="2">
    <source>
        <dbReference type="ARBA" id="ARBA00012513"/>
    </source>
</evidence>
<reference evidence="17" key="1">
    <citation type="submission" date="2019-09" db="EMBL/GenBank/DDBJ databases">
        <title>Draft genome information of white flower Hibiscus syriacus.</title>
        <authorList>
            <person name="Kim Y.-M."/>
        </authorList>
    </citation>
    <scope>NUCLEOTIDE SEQUENCE [LARGE SCALE GENOMIC DNA]</scope>
    <source>
        <strain evidence="17">YM2019G1</strain>
    </source>
</reference>
<name>A0A6A2X7R0_HIBSY</name>
<evidence type="ECO:0000256" key="12">
    <source>
        <dbReference type="ARBA" id="ARBA00047899"/>
    </source>
</evidence>
<evidence type="ECO:0000256" key="5">
    <source>
        <dbReference type="ARBA" id="ARBA00022679"/>
    </source>
</evidence>
<dbReference type="InterPro" id="IPR047117">
    <property type="entry name" value="PERK1-13-like"/>
</dbReference>
<dbReference type="PANTHER" id="PTHR47982:SF22">
    <property type="entry name" value="PROLINE-RICH RECEPTOR-LIKE PROTEIN KINASE PERK14"/>
    <property type="match status" value="1"/>
</dbReference>
<dbReference type="GO" id="GO:0005524">
    <property type="term" value="F:ATP binding"/>
    <property type="evidence" value="ECO:0007669"/>
    <property type="project" value="UniProtKB-UniRule"/>
</dbReference>
<dbReference type="SUPFAM" id="SSF56112">
    <property type="entry name" value="Protein kinase-like (PK-like)"/>
    <property type="match status" value="1"/>
</dbReference>
<evidence type="ECO:0000256" key="6">
    <source>
        <dbReference type="ARBA" id="ARBA00022692"/>
    </source>
</evidence>
<sequence length="1018" mass="112224">MARLSAIVYCDREIREDEIGVVFVSNERVKISFKRNITLEELITKISRNVHVGSSRRMSSLQYIFPASLLPLTYTAFELSNNDDVEMMVDSQSNYSDADIDMYAKFVQVCAVRGQSLSSHYGLAEQVDQVDSPTTVMCNDFNAIMGNLHHGVVTSTSMGRHLSATPYDMYRGGSMNNPYDNIAPNSRGRHSSANFFDLNMEMPSTQQSGRRASSRFFDLNVESMEEPSSPPEEPLREPGADGAETGIFIHPETPQFNYDDDVDSLKCMEFSSKEEVMMATKNYNIRNSVQSRVDRSTTEKYVCYCARRENGCNWMVCISKRKRKSNRWELTIYNDPHICCAGGVNQDHPNLDSEVICQAIMPMVKANSHIVVVVLISAIQSQYEYTVSYKKAWLAKQKAIVKLHGEWDASYNELPGRFRLVRRLNLGIIVDFETFYAYHNDRVLRDRCQFYRVFWTYPQCVNVVKYCKHVVQIDETFLERALPTWCQINVKRVTGDMSYCKGLLLSPSLSPSPLDSPSIISPPLSGAAPTSTTTTSLCFSSFTRTAFGSDINAATNFTSCSPPHAAVVATPVTPPLLPTPPVVVVVDSPPPTRPAATTVSPIVASPALPPPPPALVIPPPLLPIDPPPFASTSPSPPPTASHSIRALKTPGSSQAFPLTAPPLTPVASHSISAPNTQGFFQAFPPPAPPPPLTLTAAKGVCICCKGRARRRKQNPLDTKKQQCSVTKASIQHKEEKVAPPPLTIAIGSGSNTAYTNGSSGFFTYEELVIATDGFSESNLLGQGGFGYVYKARLLTRQDVAVKKLKAGSCPTIIHRDIKAANILLDPRFEAKIFFDASLSVTHISTRVMGTFGYLAPEYALTGKVTDKSDVYSYGVMLLELITERHPSIELESSARPLLARALEDNDFDTLVDPRLNGSYNNSEMATMVSCATDCIRQSAWLRPRMIQVVRALEDGISLTMFSNNSLNTSSEMFIQNARRCINNGGFSGHSEPTGEYGLNLNPSGSSTESQRTKSRDKF</sequence>
<dbReference type="AlphaFoldDB" id="A0A6A2X7R0"/>